<protein>
    <submittedName>
        <fullName evidence="3">RNA-directed DNA polymerase from mobile element jockey-like</fullName>
    </submittedName>
</protein>
<sequence length="271" mass="30321">MITSSFPDGLIQLIESYLDHRTFSVKLGDVRSSVRPIRSGVPQGSILSPFLLAIFMADMPKYRPDPPPIAYYADDTAILVRKPRTLRPIMSRGCSKRPLIKLRIGSGSGRATPSGALTVFGEDIQWKPSAKYLGVTLDKGLTARVPKPAISGVLWRSRLNIPSKLAIYKSIIRSGMTYASPAWGHAARTHLYKLQVIQNKTLRTIYNAPWFIRNVQLHREANIPFLSEFMKKSAEKAFARAEIHPNPLLRAAVDYDPGDHHTHKRPRMAAT</sequence>
<evidence type="ECO:0000313" key="2">
    <source>
        <dbReference type="Proteomes" id="UP000695000"/>
    </source>
</evidence>
<proteinExistence type="predicted"/>
<evidence type="ECO:0000259" key="1">
    <source>
        <dbReference type="PROSITE" id="PS50878"/>
    </source>
</evidence>
<name>A0ABM1NDB4_NICVS</name>
<dbReference type="Proteomes" id="UP000695000">
    <property type="component" value="Unplaced"/>
</dbReference>
<dbReference type="RefSeq" id="XP_017784814.1">
    <property type="nucleotide sequence ID" value="XM_017929325.1"/>
</dbReference>
<dbReference type="SUPFAM" id="SSF56672">
    <property type="entry name" value="DNA/RNA polymerases"/>
    <property type="match status" value="1"/>
</dbReference>
<dbReference type="PANTHER" id="PTHR33332">
    <property type="entry name" value="REVERSE TRANSCRIPTASE DOMAIN-CONTAINING PROTEIN"/>
    <property type="match status" value="1"/>
</dbReference>
<evidence type="ECO:0000313" key="3">
    <source>
        <dbReference type="RefSeq" id="XP_017784814.1"/>
    </source>
</evidence>
<dbReference type="Pfam" id="PF00078">
    <property type="entry name" value="RVT_1"/>
    <property type="match status" value="1"/>
</dbReference>
<dbReference type="GeneID" id="108568319"/>
<dbReference type="InterPro" id="IPR000477">
    <property type="entry name" value="RT_dom"/>
</dbReference>
<organism evidence="2 3">
    <name type="scientific">Nicrophorus vespilloides</name>
    <name type="common">Boreal carrion beetle</name>
    <dbReference type="NCBI Taxonomy" id="110193"/>
    <lineage>
        <taxon>Eukaryota</taxon>
        <taxon>Metazoa</taxon>
        <taxon>Ecdysozoa</taxon>
        <taxon>Arthropoda</taxon>
        <taxon>Hexapoda</taxon>
        <taxon>Insecta</taxon>
        <taxon>Pterygota</taxon>
        <taxon>Neoptera</taxon>
        <taxon>Endopterygota</taxon>
        <taxon>Coleoptera</taxon>
        <taxon>Polyphaga</taxon>
        <taxon>Staphyliniformia</taxon>
        <taxon>Silphidae</taxon>
        <taxon>Nicrophorinae</taxon>
        <taxon>Nicrophorus</taxon>
    </lineage>
</organism>
<keyword evidence="2" id="KW-1185">Reference proteome</keyword>
<reference evidence="3" key="1">
    <citation type="submission" date="2025-08" db="UniProtKB">
        <authorList>
            <consortium name="RefSeq"/>
        </authorList>
    </citation>
    <scope>IDENTIFICATION</scope>
    <source>
        <tissue evidence="3">Whole Larva</tissue>
    </source>
</reference>
<dbReference type="PROSITE" id="PS50878">
    <property type="entry name" value="RT_POL"/>
    <property type="match status" value="1"/>
</dbReference>
<accession>A0ABM1NDB4</accession>
<feature type="domain" description="Reverse transcriptase" evidence="1">
    <location>
        <begin position="1"/>
        <end position="137"/>
    </location>
</feature>
<dbReference type="InterPro" id="IPR043502">
    <property type="entry name" value="DNA/RNA_pol_sf"/>
</dbReference>
<gene>
    <name evidence="3" type="primary">LOC108568319</name>
</gene>